<dbReference type="AlphaFoldDB" id="A0A1H0S3C3"/>
<proteinExistence type="predicted"/>
<evidence type="ECO:0000313" key="1">
    <source>
        <dbReference type="EMBL" id="SDP36089.1"/>
    </source>
</evidence>
<sequence length="47" mass="5515">MTGRHREPDRVRGYVPAFSGDLYEPPKRRTTVPYSMLVRVLDGLRRL</sequence>
<name>A0A1H0S3C3_9ACTN</name>
<gene>
    <name evidence="1" type="ORF">SAMN04487905_103356</name>
</gene>
<evidence type="ECO:0000313" key="2">
    <source>
        <dbReference type="Proteomes" id="UP000199497"/>
    </source>
</evidence>
<accession>A0A1H0S3C3</accession>
<organism evidence="1 2">
    <name type="scientific">Actinopolyspora xinjiangensis</name>
    <dbReference type="NCBI Taxonomy" id="405564"/>
    <lineage>
        <taxon>Bacteria</taxon>
        <taxon>Bacillati</taxon>
        <taxon>Actinomycetota</taxon>
        <taxon>Actinomycetes</taxon>
        <taxon>Actinopolysporales</taxon>
        <taxon>Actinopolysporaceae</taxon>
        <taxon>Actinopolyspora</taxon>
    </lineage>
</organism>
<dbReference type="EMBL" id="FNJR01000003">
    <property type="protein sequence ID" value="SDP36089.1"/>
    <property type="molecule type" value="Genomic_DNA"/>
</dbReference>
<reference evidence="2" key="1">
    <citation type="submission" date="2016-10" db="EMBL/GenBank/DDBJ databases">
        <authorList>
            <person name="Varghese N."/>
            <person name="Submissions S."/>
        </authorList>
    </citation>
    <scope>NUCLEOTIDE SEQUENCE [LARGE SCALE GENOMIC DNA]</scope>
    <source>
        <strain evidence="2">DSM 46732</strain>
    </source>
</reference>
<dbReference type="STRING" id="405564.SAMN04487905_103356"/>
<keyword evidence="2" id="KW-1185">Reference proteome</keyword>
<dbReference type="Proteomes" id="UP000199497">
    <property type="component" value="Unassembled WGS sequence"/>
</dbReference>
<protein>
    <submittedName>
        <fullName evidence="1">Uncharacterized protein</fullName>
    </submittedName>
</protein>
<dbReference type="RefSeq" id="WP_170837363.1">
    <property type="nucleotide sequence ID" value="NZ_FNJR01000003.1"/>
</dbReference>